<protein>
    <recommendedName>
        <fullName evidence="1">Methyltransferase type 11 domain-containing protein</fullName>
    </recommendedName>
</protein>
<dbReference type="Proteomes" id="UP000650833">
    <property type="component" value="Unassembled WGS sequence"/>
</dbReference>
<dbReference type="GO" id="GO:0008757">
    <property type="term" value="F:S-adenosylmethionine-dependent methyltransferase activity"/>
    <property type="evidence" value="ECO:0007669"/>
    <property type="project" value="InterPro"/>
</dbReference>
<feature type="domain" description="Methyltransferase type 11" evidence="1">
    <location>
        <begin position="40"/>
        <end position="139"/>
    </location>
</feature>
<dbReference type="OrthoDB" id="6329284at2759"/>
<dbReference type="Pfam" id="PF08241">
    <property type="entry name" value="Methyltransf_11"/>
    <property type="match status" value="1"/>
</dbReference>
<evidence type="ECO:0000313" key="3">
    <source>
        <dbReference type="Proteomes" id="UP000650833"/>
    </source>
</evidence>
<dbReference type="InterPro" id="IPR013216">
    <property type="entry name" value="Methyltransf_11"/>
</dbReference>
<dbReference type="SUPFAM" id="SSF53335">
    <property type="entry name" value="S-adenosyl-L-methionine-dependent methyltransferases"/>
    <property type="match status" value="1"/>
</dbReference>
<evidence type="ECO:0000313" key="2">
    <source>
        <dbReference type="EMBL" id="KAG2203259.1"/>
    </source>
</evidence>
<keyword evidence="3" id="KW-1185">Reference proteome</keyword>
<dbReference type="EMBL" id="JAEPRC010000232">
    <property type="protein sequence ID" value="KAG2203259.1"/>
    <property type="molecule type" value="Genomic_DNA"/>
</dbReference>
<dbReference type="CDD" id="cd02440">
    <property type="entry name" value="AdoMet_MTases"/>
    <property type="match status" value="1"/>
</dbReference>
<proteinExistence type="predicted"/>
<dbReference type="PANTHER" id="PTHR43861:SF1">
    <property type="entry name" value="TRANS-ACONITATE 2-METHYLTRANSFERASE"/>
    <property type="match status" value="1"/>
</dbReference>
<gene>
    <name evidence="2" type="ORF">INT46_009173</name>
</gene>
<reference evidence="2" key="1">
    <citation type="submission" date="2020-12" db="EMBL/GenBank/DDBJ databases">
        <title>Metabolic potential, ecology and presence of endohyphal bacteria is reflected in genomic diversity of Mucoromycotina.</title>
        <authorList>
            <person name="Muszewska A."/>
            <person name="Okrasinska A."/>
            <person name="Steczkiewicz K."/>
            <person name="Drgas O."/>
            <person name="Orlowska M."/>
            <person name="Perlinska-Lenart U."/>
            <person name="Aleksandrzak-Piekarczyk T."/>
            <person name="Szatraj K."/>
            <person name="Zielenkiewicz U."/>
            <person name="Pilsyk S."/>
            <person name="Malc E."/>
            <person name="Mieczkowski P."/>
            <person name="Kruszewska J.S."/>
            <person name="Biernat P."/>
            <person name="Pawlowska J."/>
        </authorList>
    </citation>
    <scope>NUCLEOTIDE SEQUENCE</scope>
    <source>
        <strain evidence="2">CBS 226.32</strain>
    </source>
</reference>
<dbReference type="Gene3D" id="3.40.50.150">
    <property type="entry name" value="Vaccinia Virus protein VP39"/>
    <property type="match status" value="1"/>
</dbReference>
<accession>A0A8H7V6N2</accession>
<sequence>MTPQKDNWSATKYAKHASFVPKLGSVILDKLNPQSNERVLDFGCGDGILTKVLASKTRSVTGIDASETMIKSAKQDDPPKNVTYYTVNGYDLGTWFDSQEQVVPYDAVFSSATLHWLKEDPVKAIRNIYHVLKPQGRFVAEFGGFMNCGEIKTALIHALNKRGIDGNAASPWFFPSAEYYGKLLVENGFQVKEAELVPRMTELNTDIKGWIETFGFAFLEHLANDEERNQVAQEVQDYLQPSYQREDGKWFIMYVRLRVIAIKE</sequence>
<dbReference type="AlphaFoldDB" id="A0A8H7V6N2"/>
<name>A0A8H7V6N2_9FUNG</name>
<organism evidence="2 3">
    <name type="scientific">Mucor plumbeus</name>
    <dbReference type="NCBI Taxonomy" id="97098"/>
    <lineage>
        <taxon>Eukaryota</taxon>
        <taxon>Fungi</taxon>
        <taxon>Fungi incertae sedis</taxon>
        <taxon>Mucoromycota</taxon>
        <taxon>Mucoromycotina</taxon>
        <taxon>Mucoromycetes</taxon>
        <taxon>Mucorales</taxon>
        <taxon>Mucorineae</taxon>
        <taxon>Mucoraceae</taxon>
        <taxon>Mucor</taxon>
    </lineage>
</organism>
<evidence type="ECO:0000259" key="1">
    <source>
        <dbReference type="Pfam" id="PF08241"/>
    </source>
</evidence>
<dbReference type="InterPro" id="IPR029063">
    <property type="entry name" value="SAM-dependent_MTases_sf"/>
</dbReference>
<comment type="caution">
    <text evidence="2">The sequence shown here is derived from an EMBL/GenBank/DDBJ whole genome shotgun (WGS) entry which is preliminary data.</text>
</comment>
<dbReference type="PANTHER" id="PTHR43861">
    <property type="entry name" value="TRANS-ACONITATE 2-METHYLTRANSFERASE-RELATED"/>
    <property type="match status" value="1"/>
</dbReference>